<keyword evidence="4" id="KW-1185">Reference proteome</keyword>
<sequence>MSQQSHPISLRIDANILLQCINDNHDRDGHSSSVMVLASNSIFCFHCASDILMSNDTPKFSVRQLLQKILKIMSSDTSIINSVASHHIVMEKFCNGLVSTLISGDSGMSAFIQDIYNRFPPSLSAYGFITQIIFVKTKWLGWKASLNLLEFISGTLSVQYVEQRVHVLIHSQPEFLEYLYRGGATFASEGLQWLADLPSKFFESLSNCLLNASSEALKMSACSVLKSMVRIKRTADDQCVRAVKTLVLSPSHDVQVRGMEAFNEMIPFVDPQNIAGCDMIEFLTEASRTNSNDVKRKALQTLHRVSQLNHPSIRSRLHSSYGSYLEVTEASLNDSSLTFNGCLLLLGSVSPEQLSEGDSDRLLSIIRHSFRWNGKSDTPADSISVCGFSWLLFTSLANHLNKNRLDTSVVDETVSEGLKWVDSHHAQHKKECWVLLVVICDSIRSLSQCSSVNLQRTVERLKSTIIPFIMRDFSKIDLLPLFISFYKMIQSIIEKHTTESKDLSQYLARHRLISCTIELRGQFEDSVLCELLDSTLLHILSGCGYANEKEIEEWTRHHSPSYLRPQDDTNHHMMQIMMQEHDWRDAHSDIFHLQSLTITLLSCSLSNGDNLLSRETIAQFLSVTVNSRSFHHAPPNVIIPLLLIFCMLDDPPLDHPLWNQWKSKVFSIVEGRRISLVEGYQKVLHDAKFMSWLWKQPALDQFKGLNVSRFIPESNFSSSQFASSLLLLAEKNEFCDEDFEPWLTITKGGNQERETLVQYLTNLCSSIAEKSPNDRLMPVCLHFLCRVVDRGIMNESCLSQQVDDAITTAATLCDGSVSDPIYQLLVKILMSTKKSTDSADKDTDYLSLFIRLSRGSDDSRISTRILNIVNLILVRWPERCSTMRQLLSQMNLMTSIHQSPGASSSVAALVFYIQLLQHADGSRCCDENHPVVQALGARVGVKLKRREDIQLRYLLIVCLGVMQEPQDWIIDVIVNSLEHLFHLQPAIFSPWFEFTLDNVLNTTPLRSVHLKFISIMLRGDRTMRMVERASEKLMMHFTSQADYSIETIHHMSIICQQLSETCEDVKILSMMEDVCKYCLSTIESHNYHRDVQTSTLPIFIGDAIVLPSVILPPPSIVQPDQVTYHLQLAVERSQKVRLEATERRERLKRKMQESREEDDQWYSEYVSKMERKIQEKVPEKVLEGNEERENPQKTRGEVDEEPTQIEAVVDGPIDQDASIEPPQPPTTCHLQPVTTDHLQPVTTDVVSNVTQTRREESVVDGESAPDLFFLSDICSRAISEAAPASPTFQIDASIYNQPQIVTTPGEKQQERRVMNEGDPSTTNQNEIITEDTQEPPETQIQESPRDDEWVSKLPKDKVPIPQSVETLPVVQTTAQPPPSTLNPKTHCTSIAPPTTLAPSTTRLPSANSTPSTTVIRSTTLTAHTTPNIPSTVRKTDLLHDERRTSVTNVRNAEAPDTYVRNTPTHPIIPMNTSTVLGKRPAPIVLSAPNVTVQLPMNSTENSQETRRKVAVRPTKKLSNRPPIEKGITYDTMFQYYYKVDLLDYCHTHGLPKKGNIRELIQRILGHLNGKS</sequence>
<dbReference type="Pfam" id="PF18953">
    <property type="entry name" value="SAP_new25"/>
    <property type="match status" value="1"/>
</dbReference>
<dbReference type="InterPro" id="IPR011989">
    <property type="entry name" value="ARM-like"/>
</dbReference>
<evidence type="ECO:0000256" key="2">
    <source>
        <dbReference type="SAM" id="MobiDB-lite"/>
    </source>
</evidence>
<feature type="region of interest" description="Disordered" evidence="2">
    <location>
        <begin position="1176"/>
        <end position="1202"/>
    </location>
</feature>
<dbReference type="Proteomes" id="UP000241769">
    <property type="component" value="Unassembled WGS sequence"/>
</dbReference>
<accession>A0A2P6N1D6</accession>
<organism evidence="3 4">
    <name type="scientific">Planoprotostelium fungivorum</name>
    <dbReference type="NCBI Taxonomy" id="1890364"/>
    <lineage>
        <taxon>Eukaryota</taxon>
        <taxon>Amoebozoa</taxon>
        <taxon>Evosea</taxon>
        <taxon>Variosea</taxon>
        <taxon>Cavosteliida</taxon>
        <taxon>Cavosteliaceae</taxon>
        <taxon>Planoprotostelium</taxon>
    </lineage>
</organism>
<dbReference type="InterPro" id="IPR016024">
    <property type="entry name" value="ARM-type_fold"/>
</dbReference>
<comment type="caution">
    <text evidence="3">The sequence shown here is derived from an EMBL/GenBank/DDBJ whole genome shotgun (WGS) entry which is preliminary data.</text>
</comment>
<evidence type="ECO:0000313" key="3">
    <source>
        <dbReference type="EMBL" id="PRP77774.1"/>
    </source>
</evidence>
<dbReference type="EMBL" id="MDYQ01000254">
    <property type="protein sequence ID" value="PRP77774.1"/>
    <property type="molecule type" value="Genomic_DNA"/>
</dbReference>
<keyword evidence="1" id="KW-0175">Coiled coil</keyword>
<dbReference type="SUPFAM" id="SSF48371">
    <property type="entry name" value="ARM repeat"/>
    <property type="match status" value="1"/>
</dbReference>
<proteinExistence type="predicted"/>
<evidence type="ECO:0000256" key="1">
    <source>
        <dbReference type="SAM" id="Coils"/>
    </source>
</evidence>
<feature type="compositionally biased region" description="Polar residues" evidence="2">
    <location>
        <begin position="1318"/>
        <end position="1327"/>
    </location>
</feature>
<feature type="compositionally biased region" description="Basic and acidic residues" evidence="2">
    <location>
        <begin position="1176"/>
        <end position="1197"/>
    </location>
</feature>
<dbReference type="Gene3D" id="1.25.10.10">
    <property type="entry name" value="Leucine-rich Repeat Variant"/>
    <property type="match status" value="1"/>
</dbReference>
<name>A0A2P6N1D6_9EUKA</name>
<protein>
    <submittedName>
        <fullName evidence="3">Uncharacterized protein</fullName>
    </submittedName>
</protein>
<feature type="region of interest" description="Disordered" evidence="2">
    <location>
        <begin position="1302"/>
        <end position="1349"/>
    </location>
</feature>
<feature type="coiled-coil region" evidence="1">
    <location>
        <begin position="1130"/>
        <end position="1164"/>
    </location>
</feature>
<reference evidence="3 4" key="1">
    <citation type="journal article" date="2018" name="Genome Biol. Evol.">
        <title>Multiple Roots of Fruiting Body Formation in Amoebozoa.</title>
        <authorList>
            <person name="Hillmann F."/>
            <person name="Forbes G."/>
            <person name="Novohradska S."/>
            <person name="Ferling I."/>
            <person name="Riege K."/>
            <person name="Groth M."/>
            <person name="Westermann M."/>
            <person name="Marz M."/>
            <person name="Spaller T."/>
            <person name="Winckler T."/>
            <person name="Schaap P."/>
            <person name="Glockner G."/>
        </authorList>
    </citation>
    <scope>NUCLEOTIDE SEQUENCE [LARGE SCALE GENOMIC DNA]</scope>
    <source>
        <strain evidence="3 4">Jena</strain>
    </source>
</reference>
<evidence type="ECO:0000313" key="4">
    <source>
        <dbReference type="Proteomes" id="UP000241769"/>
    </source>
</evidence>
<gene>
    <name evidence="3" type="ORF">PROFUN_07716</name>
</gene>
<dbReference type="InParanoid" id="A0A2P6N1D6"/>